<dbReference type="Proteomes" id="UP000252415">
    <property type="component" value="Unassembled WGS sequence"/>
</dbReference>
<sequence length="80" mass="8860">MNYSKAGVIFLVTSGVFYTLERISQWYVIAMIGNGNGINQGNAGWSGSHNVPLSENIFVVPFLLLGIILIIWGFVKDNKR</sequence>
<evidence type="ECO:0000313" key="2">
    <source>
        <dbReference type="EMBL" id="RCW41580.1"/>
    </source>
</evidence>
<keyword evidence="3" id="KW-1185">Reference proteome</keyword>
<comment type="caution">
    <text evidence="2">The sequence shown here is derived from an EMBL/GenBank/DDBJ whole genome shotgun (WGS) entry which is preliminary data.</text>
</comment>
<keyword evidence="1" id="KW-0472">Membrane</keyword>
<reference evidence="2 3" key="1">
    <citation type="submission" date="2018-07" db="EMBL/GenBank/DDBJ databases">
        <title>Genomic Encyclopedia of Type Strains, Phase III (KMG-III): the genomes of soil and plant-associated and newly described type strains.</title>
        <authorList>
            <person name="Whitman W."/>
        </authorList>
    </citation>
    <scope>NUCLEOTIDE SEQUENCE [LARGE SCALE GENOMIC DNA]</scope>
    <source>
        <strain evidence="2 3">CECT 7506</strain>
    </source>
</reference>
<dbReference type="EMBL" id="QPJD01000022">
    <property type="protein sequence ID" value="RCW41580.1"/>
    <property type="molecule type" value="Genomic_DNA"/>
</dbReference>
<protein>
    <submittedName>
        <fullName evidence="2">Uncharacterized protein</fullName>
    </submittedName>
</protein>
<accession>A0A368VP39</accession>
<dbReference type="RefSeq" id="WP_114383679.1">
    <property type="nucleotide sequence ID" value="NZ_QPJD01000022.1"/>
</dbReference>
<evidence type="ECO:0000313" key="3">
    <source>
        <dbReference type="Proteomes" id="UP000252415"/>
    </source>
</evidence>
<keyword evidence="1" id="KW-1133">Transmembrane helix</keyword>
<organism evidence="2 3">
    <name type="scientific">Paenibacillus prosopidis</name>
    <dbReference type="NCBI Taxonomy" id="630520"/>
    <lineage>
        <taxon>Bacteria</taxon>
        <taxon>Bacillati</taxon>
        <taxon>Bacillota</taxon>
        <taxon>Bacilli</taxon>
        <taxon>Bacillales</taxon>
        <taxon>Paenibacillaceae</taxon>
        <taxon>Paenibacillus</taxon>
    </lineage>
</organism>
<proteinExistence type="predicted"/>
<name>A0A368VP39_9BACL</name>
<dbReference type="AlphaFoldDB" id="A0A368VP39"/>
<keyword evidence="1" id="KW-0812">Transmembrane</keyword>
<gene>
    <name evidence="2" type="ORF">DFP97_12216</name>
</gene>
<feature type="transmembrane region" description="Helical" evidence="1">
    <location>
        <begin position="57"/>
        <end position="75"/>
    </location>
</feature>
<evidence type="ECO:0000256" key="1">
    <source>
        <dbReference type="SAM" id="Phobius"/>
    </source>
</evidence>